<dbReference type="InterPro" id="IPR030391">
    <property type="entry name" value="MeTrfase_TrmA_CS"/>
</dbReference>
<dbReference type="FunFam" id="2.40.50.140:FF:000097">
    <property type="entry name" value="23S rRNA (uracil(1939)-C(5))-methyltransferase RlmD"/>
    <property type="match status" value="1"/>
</dbReference>
<feature type="binding site" evidence="4">
    <location>
        <position position="322"/>
    </location>
    <ligand>
        <name>S-adenosyl-L-methionine</name>
        <dbReference type="ChEBI" id="CHEBI:59789"/>
    </ligand>
</feature>
<dbReference type="eggNOG" id="COG2265">
    <property type="taxonomic scope" value="Bacteria"/>
</dbReference>
<accession>G4Q411</accession>
<proteinExistence type="inferred from homology"/>
<dbReference type="FunCoup" id="G4Q411">
    <property type="interactions" value="462"/>
</dbReference>
<dbReference type="CDD" id="cd02440">
    <property type="entry name" value="AdoMet_MTases"/>
    <property type="match status" value="1"/>
</dbReference>
<protein>
    <submittedName>
        <fullName evidence="7">RNA methyltransferase</fullName>
    </submittedName>
</protein>
<dbReference type="PATRIC" id="fig|568816.4.peg.1814"/>
<dbReference type="PANTHER" id="PTHR11061:SF30">
    <property type="entry name" value="TRNA (URACIL(54)-C(5))-METHYLTRANSFERASE"/>
    <property type="match status" value="1"/>
</dbReference>
<comment type="similarity">
    <text evidence="4">Belongs to the class I-like SAM-binding methyltransferase superfamily. RNA M5U methyltransferase family.</text>
</comment>
<dbReference type="GO" id="GO:0070041">
    <property type="term" value="F:rRNA (uridine-C5-)-methyltransferase activity"/>
    <property type="evidence" value="ECO:0007669"/>
    <property type="project" value="TreeGrafter"/>
</dbReference>
<feature type="binding site" evidence="4">
    <location>
        <position position="293"/>
    </location>
    <ligand>
        <name>S-adenosyl-L-methionine</name>
        <dbReference type="ChEBI" id="CHEBI:59789"/>
    </ligand>
</feature>
<name>G4Q411_ACIIR</name>
<evidence type="ECO:0000256" key="2">
    <source>
        <dbReference type="ARBA" id="ARBA00022679"/>
    </source>
</evidence>
<reference evidence="7 8" key="1">
    <citation type="journal article" date="2011" name="J. Bacteriol.">
        <title>Complete genome sequence of Acidaminococcus intestini RYC-MR95, a Gram-negative bacterium from the phylum Firmicutes.</title>
        <authorList>
            <person name="D'Auria G."/>
            <person name="Galan J.C."/>
            <person name="Rodriguez-Alcayna M."/>
            <person name="Moya A."/>
            <person name="Baquero F."/>
            <person name="Latorre A."/>
        </authorList>
    </citation>
    <scope>NUCLEOTIDE SEQUENCE [LARGE SCALE GENOMIC DNA]</scope>
    <source>
        <strain evidence="7 8">RyC-MR95</strain>
    </source>
</reference>
<feature type="binding site" evidence="4">
    <location>
        <position position="343"/>
    </location>
    <ligand>
        <name>S-adenosyl-L-methionine</name>
        <dbReference type="ChEBI" id="CHEBI:59789"/>
    </ligand>
</feature>
<organism evidence="7 8">
    <name type="scientific">Acidaminococcus intestini (strain RyC-MR95)</name>
    <dbReference type="NCBI Taxonomy" id="568816"/>
    <lineage>
        <taxon>Bacteria</taxon>
        <taxon>Bacillati</taxon>
        <taxon>Bacillota</taxon>
        <taxon>Negativicutes</taxon>
        <taxon>Acidaminococcales</taxon>
        <taxon>Acidaminococcaceae</taxon>
        <taxon>Acidaminococcus</taxon>
    </lineage>
</organism>
<dbReference type="Pfam" id="PF01938">
    <property type="entry name" value="TRAM"/>
    <property type="match status" value="1"/>
</dbReference>
<dbReference type="InterPro" id="IPR029063">
    <property type="entry name" value="SAM-dependent_MTases_sf"/>
</dbReference>
<feature type="active site" description="Nucleophile" evidence="4">
    <location>
        <position position="418"/>
    </location>
</feature>
<dbReference type="InterPro" id="IPR030390">
    <property type="entry name" value="MeTrfase_TrmA_AS"/>
</dbReference>
<dbReference type="InterPro" id="IPR010280">
    <property type="entry name" value="U5_MeTrfase_fam"/>
</dbReference>
<dbReference type="KEGG" id="ain:Acin_1868"/>
<dbReference type="NCBIfam" id="TIGR00479">
    <property type="entry name" value="rumA"/>
    <property type="match status" value="1"/>
</dbReference>
<gene>
    <name evidence="7" type="ordered locus">Acin_1868</name>
</gene>
<sequence length="463" mass="50871">MIGMKRDKRTTTPNEHIEITITGLGSSGEGVGKVKGFTYFIPGALPGERVTAAVTAKKKNYGLGRLEKILVPSPDRITPPCPVYEACGGCQIQHLAYEAQLVQKRQTVIDALERIGHFSGINVNPTLGADDPWHYRNKMQVPVAEGKKHSLSIGCFAQGTHHVIDVKRCLIQHDANNELTAVVRAWMERYHIPALKEDARTGIVRHIMGRVGVQTGEVMAVLVTNTDRVPHLKELTHMLKEAIPGFVTLVQNVNTRHTNVIMGPHNKVIYGPGVIHDRLGDLTFVISPHSFFQVNTLQAQRLYETALSYAALEGKENVIDLYCGTGTITLFLAQKARHALGIEIVAPAIADARKNARDNHIKNSEFICADAAKELPLLVRDGIRPDVVVLDPPRAGCERPVLDAILAVRPKRVVYVSCGPASLARDAAILCEGGYNIRQVQPVDMFPHTSHVETVVLMSRVQK</sequence>
<dbReference type="PROSITE" id="PS01231">
    <property type="entry name" value="TRMA_2"/>
    <property type="match status" value="1"/>
</dbReference>
<evidence type="ECO:0000256" key="1">
    <source>
        <dbReference type="ARBA" id="ARBA00022603"/>
    </source>
</evidence>
<dbReference type="Pfam" id="PF05958">
    <property type="entry name" value="tRNA_U5-meth_tr"/>
    <property type="match status" value="1"/>
</dbReference>
<feature type="active site" evidence="5">
    <location>
        <position position="418"/>
    </location>
</feature>
<dbReference type="PROSITE" id="PS51687">
    <property type="entry name" value="SAM_MT_RNA_M5U"/>
    <property type="match status" value="1"/>
</dbReference>
<keyword evidence="8" id="KW-1185">Reference proteome</keyword>
<evidence type="ECO:0000256" key="4">
    <source>
        <dbReference type="PROSITE-ProRule" id="PRU01024"/>
    </source>
</evidence>
<dbReference type="GO" id="GO:0070475">
    <property type="term" value="P:rRNA base methylation"/>
    <property type="evidence" value="ECO:0007669"/>
    <property type="project" value="TreeGrafter"/>
</dbReference>
<keyword evidence="3 4" id="KW-0949">S-adenosyl-L-methionine</keyword>
<dbReference type="InterPro" id="IPR002792">
    <property type="entry name" value="TRAM_dom"/>
</dbReference>
<evidence type="ECO:0000256" key="3">
    <source>
        <dbReference type="ARBA" id="ARBA00022691"/>
    </source>
</evidence>
<dbReference type="STRING" id="568816.Acin_1868"/>
<dbReference type="PANTHER" id="PTHR11061">
    <property type="entry name" value="RNA M5U METHYLTRANSFERASE"/>
    <property type="match status" value="1"/>
</dbReference>
<dbReference type="FunFam" id="2.40.50.1070:FF:000003">
    <property type="entry name" value="23S rRNA (Uracil-5-)-methyltransferase RumA"/>
    <property type="match status" value="1"/>
</dbReference>
<dbReference type="AlphaFoldDB" id="G4Q411"/>
<dbReference type="FunFam" id="3.40.50.150:FF:000009">
    <property type="entry name" value="23S rRNA (Uracil(1939)-C(5))-methyltransferase RlmD"/>
    <property type="match status" value="1"/>
</dbReference>
<dbReference type="SUPFAM" id="SSF50249">
    <property type="entry name" value="Nucleic acid-binding proteins"/>
    <property type="match status" value="1"/>
</dbReference>
<evidence type="ECO:0000313" key="8">
    <source>
        <dbReference type="Proteomes" id="UP000007093"/>
    </source>
</evidence>
<dbReference type="HOGENOM" id="CLU_014689_7_0_9"/>
<evidence type="ECO:0000313" key="7">
    <source>
        <dbReference type="EMBL" id="AEQ23077.1"/>
    </source>
</evidence>
<dbReference type="PROSITE" id="PS01230">
    <property type="entry name" value="TRMA_1"/>
    <property type="match status" value="1"/>
</dbReference>
<dbReference type="Gene3D" id="2.40.50.1070">
    <property type="match status" value="1"/>
</dbReference>
<dbReference type="InParanoid" id="G4Q411"/>
<dbReference type="Proteomes" id="UP000007093">
    <property type="component" value="Chromosome"/>
</dbReference>
<dbReference type="Gene3D" id="2.40.50.140">
    <property type="entry name" value="Nucleic acid-binding proteins"/>
    <property type="match status" value="1"/>
</dbReference>
<feature type="domain" description="TRAM" evidence="6">
    <location>
        <begin position="10"/>
        <end position="68"/>
    </location>
</feature>
<evidence type="ECO:0000256" key="5">
    <source>
        <dbReference type="PROSITE-ProRule" id="PRU10015"/>
    </source>
</evidence>
<dbReference type="EMBL" id="CP003058">
    <property type="protein sequence ID" value="AEQ23077.1"/>
    <property type="molecule type" value="Genomic_DNA"/>
</dbReference>
<dbReference type="PROSITE" id="PS50926">
    <property type="entry name" value="TRAM"/>
    <property type="match status" value="1"/>
</dbReference>
<dbReference type="SUPFAM" id="SSF53335">
    <property type="entry name" value="S-adenosyl-L-methionine-dependent methyltransferases"/>
    <property type="match status" value="1"/>
</dbReference>
<keyword evidence="2 4" id="KW-0808">Transferase</keyword>
<evidence type="ECO:0000259" key="6">
    <source>
        <dbReference type="PROSITE" id="PS50926"/>
    </source>
</evidence>
<feature type="binding site" evidence="4">
    <location>
        <position position="391"/>
    </location>
    <ligand>
        <name>S-adenosyl-L-methionine</name>
        <dbReference type="ChEBI" id="CHEBI:59789"/>
    </ligand>
</feature>
<keyword evidence="1 4" id="KW-0489">Methyltransferase</keyword>
<dbReference type="InterPro" id="IPR012340">
    <property type="entry name" value="NA-bd_OB-fold"/>
</dbReference>
<dbReference type="Gene3D" id="3.40.50.150">
    <property type="entry name" value="Vaccinia Virus protein VP39"/>
    <property type="match status" value="1"/>
</dbReference>